<dbReference type="AlphaFoldDB" id="A0A2D0NGV6"/>
<evidence type="ECO:0000259" key="1">
    <source>
        <dbReference type="PROSITE" id="PS51186"/>
    </source>
</evidence>
<sequence>MKIISTTALQPEQKADILQLWNAEYPVQLAYSGQQELENYLQKLADLHHFLLVDEEERVRGWLATFERDQDRWFVMIVGYQHQGKGFGTQLLQQAKEREDVLNGWVTDHERDVKKDGTPYPSPILFYQKNGFTVLPHIRLENEKLSTVKICWKR</sequence>
<reference evidence="2 3" key="1">
    <citation type="submission" date="2017-10" db="EMBL/GenBank/DDBJ databases">
        <title>The draft genome sequence of Lewinella nigricans NBRC 102662.</title>
        <authorList>
            <person name="Wang K."/>
        </authorList>
    </citation>
    <scope>NUCLEOTIDE SEQUENCE [LARGE SCALE GENOMIC DNA]</scope>
    <source>
        <strain evidence="2 3">NBRC 102662</strain>
    </source>
</reference>
<dbReference type="EMBL" id="PDUD01000009">
    <property type="protein sequence ID" value="PHN07648.1"/>
    <property type="molecule type" value="Genomic_DNA"/>
</dbReference>
<feature type="domain" description="N-acetyltransferase" evidence="1">
    <location>
        <begin position="4"/>
        <end position="154"/>
    </location>
</feature>
<dbReference type="PROSITE" id="PS51186">
    <property type="entry name" value="GNAT"/>
    <property type="match status" value="1"/>
</dbReference>
<dbReference type="CDD" id="cd04301">
    <property type="entry name" value="NAT_SF"/>
    <property type="match status" value="1"/>
</dbReference>
<dbReference type="RefSeq" id="WP_099149096.1">
    <property type="nucleotide sequence ID" value="NZ_PDUD01000009.1"/>
</dbReference>
<dbReference type="InterPro" id="IPR016181">
    <property type="entry name" value="Acyl_CoA_acyltransferase"/>
</dbReference>
<evidence type="ECO:0000313" key="2">
    <source>
        <dbReference type="EMBL" id="PHN07648.1"/>
    </source>
</evidence>
<comment type="caution">
    <text evidence="2">The sequence shown here is derived from an EMBL/GenBank/DDBJ whole genome shotgun (WGS) entry which is preliminary data.</text>
</comment>
<accession>A0A2D0NGV6</accession>
<dbReference type="SUPFAM" id="SSF55729">
    <property type="entry name" value="Acyl-CoA N-acyltransferases (Nat)"/>
    <property type="match status" value="1"/>
</dbReference>
<name>A0A2D0NGV6_FLAN2</name>
<dbReference type="GO" id="GO:0016747">
    <property type="term" value="F:acyltransferase activity, transferring groups other than amino-acyl groups"/>
    <property type="evidence" value="ECO:0007669"/>
    <property type="project" value="InterPro"/>
</dbReference>
<dbReference type="Pfam" id="PF13508">
    <property type="entry name" value="Acetyltransf_7"/>
    <property type="match status" value="1"/>
</dbReference>
<dbReference type="Gene3D" id="3.40.630.30">
    <property type="match status" value="1"/>
</dbReference>
<organism evidence="2 3">
    <name type="scientific">Flavilitoribacter nigricans (strain ATCC 23147 / DSM 23189 / NBRC 102662 / NCIMB 1420 / SS-2)</name>
    <name type="common">Lewinella nigricans</name>
    <dbReference type="NCBI Taxonomy" id="1122177"/>
    <lineage>
        <taxon>Bacteria</taxon>
        <taxon>Pseudomonadati</taxon>
        <taxon>Bacteroidota</taxon>
        <taxon>Saprospiria</taxon>
        <taxon>Saprospirales</taxon>
        <taxon>Lewinellaceae</taxon>
        <taxon>Flavilitoribacter</taxon>
    </lineage>
</organism>
<dbReference type="Proteomes" id="UP000223913">
    <property type="component" value="Unassembled WGS sequence"/>
</dbReference>
<keyword evidence="3" id="KW-1185">Reference proteome</keyword>
<proteinExistence type="predicted"/>
<evidence type="ECO:0000313" key="3">
    <source>
        <dbReference type="Proteomes" id="UP000223913"/>
    </source>
</evidence>
<dbReference type="OrthoDB" id="1073140at2"/>
<gene>
    <name evidence="2" type="ORF">CRP01_05990</name>
</gene>
<dbReference type="InterPro" id="IPR000182">
    <property type="entry name" value="GNAT_dom"/>
</dbReference>
<protein>
    <recommendedName>
        <fullName evidence="1">N-acetyltransferase domain-containing protein</fullName>
    </recommendedName>
</protein>